<name>A0AAE1XH01_9LAMI</name>
<dbReference type="Proteomes" id="UP001289374">
    <property type="component" value="Unassembled WGS sequence"/>
</dbReference>
<organism evidence="2 3">
    <name type="scientific">Sesamum angolense</name>
    <dbReference type="NCBI Taxonomy" id="2727404"/>
    <lineage>
        <taxon>Eukaryota</taxon>
        <taxon>Viridiplantae</taxon>
        <taxon>Streptophyta</taxon>
        <taxon>Embryophyta</taxon>
        <taxon>Tracheophyta</taxon>
        <taxon>Spermatophyta</taxon>
        <taxon>Magnoliopsida</taxon>
        <taxon>eudicotyledons</taxon>
        <taxon>Gunneridae</taxon>
        <taxon>Pentapetalae</taxon>
        <taxon>asterids</taxon>
        <taxon>lamiids</taxon>
        <taxon>Lamiales</taxon>
        <taxon>Pedaliaceae</taxon>
        <taxon>Sesamum</taxon>
    </lineage>
</organism>
<sequence length="438" mass="49591">MQLMESLGKIVQAIDVSRPSQPGFNSDDEDDYDDPVKENMSIIVSSPLTKRVEAIHDNERSRSRVCLGGIQHIAASTNSVEQYLERFEELTSQVIIYLSDLPKSYYVTCFINGLRPDIKGPVLSLRPTRLHQAIALIVQSIGRYPIISADTQGIYSHDMQILIDGGSIHCFLDEDTASKLGCELEQTTPMVVSVADSRQMAMTSALVLAVPDFTKSFVIGANACHKGVGPLTVDPYIPTTQPEVGEYLRERLDLVELLKINLIKAQNRMKIYADKHRTTRGFLAGDYVYLKLQLYRHNFLQLRRTLKLASKYYGTFQVIEMIGEVAYKLKLPPSLDIHPIFMSHSSKRKSDTSTHYHLIPVFTDHGICRAYPAKIPFRRLIFHSNTVVPHILVQWENYSEAEATWEDYYGIISKFPEFVINPQPQGRGQTYQGAMSRS</sequence>
<dbReference type="InterPro" id="IPR056924">
    <property type="entry name" value="SH3_Tf2-1"/>
</dbReference>
<dbReference type="PANTHER" id="PTHR46148">
    <property type="entry name" value="CHROMO DOMAIN-CONTAINING PROTEIN"/>
    <property type="match status" value="1"/>
</dbReference>
<keyword evidence="3" id="KW-1185">Reference proteome</keyword>
<gene>
    <name evidence="2" type="ORF">Sango_0246100</name>
</gene>
<reference evidence="2" key="1">
    <citation type="submission" date="2020-06" db="EMBL/GenBank/DDBJ databases">
        <authorList>
            <person name="Li T."/>
            <person name="Hu X."/>
            <person name="Zhang T."/>
            <person name="Song X."/>
            <person name="Zhang H."/>
            <person name="Dai N."/>
            <person name="Sheng W."/>
            <person name="Hou X."/>
            <person name="Wei L."/>
        </authorList>
    </citation>
    <scope>NUCLEOTIDE SEQUENCE</scope>
    <source>
        <strain evidence="2">K16</strain>
        <tissue evidence="2">Leaf</tissue>
    </source>
</reference>
<evidence type="ECO:0000313" key="3">
    <source>
        <dbReference type="Proteomes" id="UP001289374"/>
    </source>
</evidence>
<dbReference type="Pfam" id="PF24626">
    <property type="entry name" value="SH3_Tf2-1"/>
    <property type="match status" value="1"/>
</dbReference>
<proteinExistence type="predicted"/>
<reference evidence="2" key="2">
    <citation type="journal article" date="2024" name="Plant">
        <title>Genomic evolution and insights into agronomic trait innovations of Sesamum species.</title>
        <authorList>
            <person name="Miao H."/>
            <person name="Wang L."/>
            <person name="Qu L."/>
            <person name="Liu H."/>
            <person name="Sun Y."/>
            <person name="Le M."/>
            <person name="Wang Q."/>
            <person name="Wei S."/>
            <person name="Zheng Y."/>
            <person name="Lin W."/>
            <person name="Duan Y."/>
            <person name="Cao H."/>
            <person name="Xiong S."/>
            <person name="Wang X."/>
            <person name="Wei L."/>
            <person name="Li C."/>
            <person name="Ma Q."/>
            <person name="Ju M."/>
            <person name="Zhao R."/>
            <person name="Li G."/>
            <person name="Mu C."/>
            <person name="Tian Q."/>
            <person name="Mei H."/>
            <person name="Zhang T."/>
            <person name="Gao T."/>
            <person name="Zhang H."/>
        </authorList>
    </citation>
    <scope>NUCLEOTIDE SEQUENCE</scope>
    <source>
        <strain evidence="2">K16</strain>
    </source>
</reference>
<dbReference type="SUPFAM" id="SSF54160">
    <property type="entry name" value="Chromo domain-like"/>
    <property type="match status" value="1"/>
</dbReference>
<protein>
    <recommendedName>
        <fullName evidence="1">Tf2-1-like SH3-like domain-containing protein</fullName>
    </recommendedName>
</protein>
<feature type="domain" description="Tf2-1-like SH3-like" evidence="1">
    <location>
        <begin position="285"/>
        <end position="342"/>
    </location>
</feature>
<dbReference type="AlphaFoldDB" id="A0AAE1XH01"/>
<evidence type="ECO:0000259" key="1">
    <source>
        <dbReference type="Pfam" id="PF24626"/>
    </source>
</evidence>
<dbReference type="InterPro" id="IPR016197">
    <property type="entry name" value="Chromo-like_dom_sf"/>
</dbReference>
<dbReference type="PANTHER" id="PTHR46148:SF52">
    <property type="entry name" value="OS04G0603800 PROTEIN"/>
    <property type="match status" value="1"/>
</dbReference>
<comment type="caution">
    <text evidence="2">The sequence shown here is derived from an EMBL/GenBank/DDBJ whole genome shotgun (WGS) entry which is preliminary data.</text>
</comment>
<accession>A0AAE1XH01</accession>
<dbReference type="EMBL" id="JACGWL010000001">
    <property type="protein sequence ID" value="KAK4411731.1"/>
    <property type="molecule type" value="Genomic_DNA"/>
</dbReference>
<evidence type="ECO:0000313" key="2">
    <source>
        <dbReference type="EMBL" id="KAK4411731.1"/>
    </source>
</evidence>